<proteinExistence type="predicted"/>
<sequence>MMSAVGGLERSMASLEEVELPIDSPPLEDPDKDVAMAEPGAVAEILAGLNAAMGPLRVEASESTATAPEQELSLEDLEDRVLLHKVLVNQLRSDYEARFERSQALQQALAALGTEPQELQVGVVQARDAAAQLRREGDKAAMWAEDGLARSWRLYESRRQSHEVAQCLAKETSVDLEALRRSKGHVSEEVAEEVLVEQRQRIEALKLDARAQDEKLLSLRADLSSVLDFIVRVHIDQQGGGSRRIVRHELLPAEFARVRFSELGEAQLQELVKRYEACLMGDPSEASAGAVGGGLAASTPSAMAAPLQRRPPPPLPSHEPASSSFAQERQLLRSRLNDEMQKVAAILASDSTMPSAGYPTSQDCQREELLRAAAWGEVRTVKELLAVGAGTSSSALRGLNTPTKQVEAVSIDVVLCKRCLFLWQ</sequence>
<dbReference type="Proteomes" id="UP000604046">
    <property type="component" value="Unassembled WGS sequence"/>
</dbReference>
<dbReference type="AlphaFoldDB" id="A0A812HSU4"/>
<keyword evidence="4" id="KW-1185">Reference proteome</keyword>
<feature type="region of interest" description="Disordered" evidence="2">
    <location>
        <begin position="289"/>
        <end position="326"/>
    </location>
</feature>
<gene>
    <name evidence="3" type="ORF">SNAT2548_LOCUS1941</name>
</gene>
<comment type="caution">
    <text evidence="3">The sequence shown here is derived from an EMBL/GenBank/DDBJ whole genome shotgun (WGS) entry which is preliminary data.</text>
</comment>
<dbReference type="EMBL" id="CAJNDS010000112">
    <property type="protein sequence ID" value="CAE6960772.1"/>
    <property type="molecule type" value="Genomic_DNA"/>
</dbReference>
<evidence type="ECO:0000313" key="3">
    <source>
        <dbReference type="EMBL" id="CAE6960772.1"/>
    </source>
</evidence>
<evidence type="ECO:0000313" key="4">
    <source>
        <dbReference type="Proteomes" id="UP000604046"/>
    </source>
</evidence>
<accession>A0A812HSU4</accession>
<evidence type="ECO:0000256" key="2">
    <source>
        <dbReference type="SAM" id="MobiDB-lite"/>
    </source>
</evidence>
<name>A0A812HSU4_9DINO</name>
<protein>
    <submittedName>
        <fullName evidence="3">Uncharacterized protein</fullName>
    </submittedName>
</protein>
<reference evidence="3" key="1">
    <citation type="submission" date="2021-02" db="EMBL/GenBank/DDBJ databases">
        <authorList>
            <person name="Dougan E. K."/>
            <person name="Rhodes N."/>
            <person name="Thang M."/>
            <person name="Chan C."/>
        </authorList>
    </citation>
    <scope>NUCLEOTIDE SEQUENCE</scope>
</reference>
<evidence type="ECO:0000256" key="1">
    <source>
        <dbReference type="SAM" id="Coils"/>
    </source>
</evidence>
<feature type="compositionally biased region" description="Low complexity" evidence="2">
    <location>
        <begin position="296"/>
        <end position="308"/>
    </location>
</feature>
<organism evidence="3 4">
    <name type="scientific">Symbiodinium natans</name>
    <dbReference type="NCBI Taxonomy" id="878477"/>
    <lineage>
        <taxon>Eukaryota</taxon>
        <taxon>Sar</taxon>
        <taxon>Alveolata</taxon>
        <taxon>Dinophyceae</taxon>
        <taxon>Suessiales</taxon>
        <taxon>Symbiodiniaceae</taxon>
        <taxon>Symbiodinium</taxon>
    </lineage>
</organism>
<feature type="coiled-coil region" evidence="1">
    <location>
        <begin position="188"/>
        <end position="215"/>
    </location>
</feature>
<keyword evidence="1" id="KW-0175">Coiled coil</keyword>